<feature type="compositionally biased region" description="Polar residues" evidence="1">
    <location>
        <begin position="101"/>
        <end position="113"/>
    </location>
</feature>
<feature type="compositionally biased region" description="Low complexity" evidence="1">
    <location>
        <begin position="128"/>
        <end position="137"/>
    </location>
</feature>
<gene>
    <name evidence="3" type="ORF">K402DRAFT_425119</name>
</gene>
<dbReference type="Proteomes" id="UP000800041">
    <property type="component" value="Unassembled WGS sequence"/>
</dbReference>
<sequence length="435" mass="49933">MPWTSFKLPWGQYWVKVMTEKEIEESFVNYYEVLGVYPADSTNCVIKMACTDILLPRSSAPYNVYKADDFSCKPGDYTKVTLEKVERTELGWIKRLFTSSPQTKKGSMQNSTNVDDDYKASMSTNPPETTSINSETSSEVTAVLLSSAQGPKELSLNRYKPDCLPFYERQVLENDKAAACEFLMSPVQRMEYNIEYGEKLKAWQPLFKHEEYIDWLKVEEDVSVKQEVSAREEIMATAMDNRRRHRPWKPNQPFPPWYTDSGLLLPALFIGFILLCVMCWRKRATLRRGLRNVMINILQRLAEYDNDEEDEAPQTGTRILRNVRQSVTRTFPSLVPSRPVSDIVSPSIENTAYDHEFQPSRPTAPLSTARRMRQQPLRARRISDLTEKYMVNTPTRVPAGPAPAPTPAESMTTARPRAPTEFGSVRRSTRLNRQA</sequence>
<evidence type="ECO:0000256" key="1">
    <source>
        <dbReference type="SAM" id="MobiDB-lite"/>
    </source>
</evidence>
<evidence type="ECO:0000256" key="2">
    <source>
        <dbReference type="SAM" id="Phobius"/>
    </source>
</evidence>
<evidence type="ECO:0000313" key="3">
    <source>
        <dbReference type="EMBL" id="KAF1981829.1"/>
    </source>
</evidence>
<keyword evidence="2" id="KW-0472">Membrane</keyword>
<dbReference type="EMBL" id="ML977193">
    <property type="protein sequence ID" value="KAF1981829.1"/>
    <property type="molecule type" value="Genomic_DNA"/>
</dbReference>
<reference evidence="3" key="1">
    <citation type="journal article" date="2020" name="Stud. Mycol.">
        <title>101 Dothideomycetes genomes: a test case for predicting lifestyles and emergence of pathogens.</title>
        <authorList>
            <person name="Haridas S."/>
            <person name="Albert R."/>
            <person name="Binder M."/>
            <person name="Bloem J."/>
            <person name="Labutti K."/>
            <person name="Salamov A."/>
            <person name="Andreopoulos B."/>
            <person name="Baker S."/>
            <person name="Barry K."/>
            <person name="Bills G."/>
            <person name="Bluhm B."/>
            <person name="Cannon C."/>
            <person name="Castanera R."/>
            <person name="Culley D."/>
            <person name="Daum C."/>
            <person name="Ezra D."/>
            <person name="Gonzalez J."/>
            <person name="Henrissat B."/>
            <person name="Kuo A."/>
            <person name="Liang C."/>
            <person name="Lipzen A."/>
            <person name="Lutzoni F."/>
            <person name="Magnuson J."/>
            <person name="Mondo S."/>
            <person name="Nolan M."/>
            <person name="Ohm R."/>
            <person name="Pangilinan J."/>
            <person name="Park H.-J."/>
            <person name="Ramirez L."/>
            <person name="Alfaro M."/>
            <person name="Sun H."/>
            <person name="Tritt A."/>
            <person name="Yoshinaga Y."/>
            <person name="Zwiers L.-H."/>
            <person name="Turgeon B."/>
            <person name="Goodwin S."/>
            <person name="Spatafora J."/>
            <person name="Crous P."/>
            <person name="Grigoriev I."/>
        </authorList>
    </citation>
    <scope>NUCLEOTIDE SEQUENCE</scope>
    <source>
        <strain evidence="3">CBS 113979</strain>
    </source>
</reference>
<keyword evidence="4" id="KW-1185">Reference proteome</keyword>
<proteinExistence type="predicted"/>
<dbReference type="AlphaFoldDB" id="A0A6G1GM41"/>
<feature type="transmembrane region" description="Helical" evidence="2">
    <location>
        <begin position="263"/>
        <end position="281"/>
    </location>
</feature>
<name>A0A6G1GM41_9PEZI</name>
<organism evidence="3 4">
    <name type="scientific">Aulographum hederae CBS 113979</name>
    <dbReference type="NCBI Taxonomy" id="1176131"/>
    <lineage>
        <taxon>Eukaryota</taxon>
        <taxon>Fungi</taxon>
        <taxon>Dikarya</taxon>
        <taxon>Ascomycota</taxon>
        <taxon>Pezizomycotina</taxon>
        <taxon>Dothideomycetes</taxon>
        <taxon>Pleosporomycetidae</taxon>
        <taxon>Aulographales</taxon>
        <taxon>Aulographaceae</taxon>
    </lineage>
</organism>
<evidence type="ECO:0000313" key="4">
    <source>
        <dbReference type="Proteomes" id="UP000800041"/>
    </source>
</evidence>
<accession>A0A6G1GM41</accession>
<keyword evidence="2" id="KW-1133">Transmembrane helix</keyword>
<feature type="region of interest" description="Disordered" evidence="1">
    <location>
        <begin position="101"/>
        <end position="137"/>
    </location>
</feature>
<feature type="region of interest" description="Disordered" evidence="1">
    <location>
        <begin position="355"/>
        <end position="375"/>
    </location>
</feature>
<keyword evidence="2" id="KW-0812">Transmembrane</keyword>
<protein>
    <submittedName>
        <fullName evidence="3">Uncharacterized protein</fullName>
    </submittedName>
</protein>
<feature type="region of interest" description="Disordered" evidence="1">
    <location>
        <begin position="393"/>
        <end position="435"/>
    </location>
</feature>